<evidence type="ECO:0000313" key="2">
    <source>
        <dbReference type="EMBL" id="KAF3692916.1"/>
    </source>
</evidence>
<protein>
    <submittedName>
        <fullName evidence="2">Uncharacterized protein</fullName>
    </submittedName>
</protein>
<reference evidence="3" key="2">
    <citation type="submission" date="2019-02" db="EMBL/GenBank/DDBJ databases">
        <title>Opniocepnalus argus Var Kimnra genome.</title>
        <authorList>
            <person name="Zhou C."/>
            <person name="Xiao S."/>
        </authorList>
    </citation>
    <scope>NUCLEOTIDE SEQUENCE [LARGE SCALE GENOMIC DNA]</scope>
</reference>
<keyword evidence="1" id="KW-0812">Transmembrane</keyword>
<evidence type="ECO:0000313" key="3">
    <source>
        <dbReference type="Proteomes" id="UP000503349"/>
    </source>
</evidence>
<dbReference type="AlphaFoldDB" id="A0A6G1PSF2"/>
<keyword evidence="3" id="KW-1185">Reference proteome</keyword>
<keyword evidence="1" id="KW-0472">Membrane</keyword>
<sequence length="72" mass="7972">MTLIFTDYVQHIQNILSLFFLSDLCPVLFIQGAFMYFPPGEKAAASQSFPTSLIPSSEFNPPPFSPLTSLLS</sequence>
<reference evidence="2 3" key="1">
    <citation type="submission" date="2019-02" db="EMBL/GenBank/DDBJ databases">
        <title>Opniocepnalus argus genome.</title>
        <authorList>
            <person name="Zhou C."/>
            <person name="Xiao S."/>
        </authorList>
    </citation>
    <scope>NUCLEOTIDE SEQUENCE [LARGE SCALE GENOMIC DNA]</scope>
    <source>
        <strain evidence="2">OARG1902GOOAL</strain>
        <tissue evidence="2">Muscle</tissue>
    </source>
</reference>
<evidence type="ECO:0000256" key="1">
    <source>
        <dbReference type="SAM" id="Phobius"/>
    </source>
</evidence>
<organism evidence="2 3">
    <name type="scientific">Channa argus</name>
    <name type="common">Northern snakehead</name>
    <name type="synonym">Ophicephalus argus</name>
    <dbReference type="NCBI Taxonomy" id="215402"/>
    <lineage>
        <taxon>Eukaryota</taxon>
        <taxon>Metazoa</taxon>
        <taxon>Chordata</taxon>
        <taxon>Craniata</taxon>
        <taxon>Vertebrata</taxon>
        <taxon>Euteleostomi</taxon>
        <taxon>Actinopterygii</taxon>
        <taxon>Neopterygii</taxon>
        <taxon>Teleostei</taxon>
        <taxon>Neoteleostei</taxon>
        <taxon>Acanthomorphata</taxon>
        <taxon>Anabantaria</taxon>
        <taxon>Anabantiformes</taxon>
        <taxon>Channoidei</taxon>
        <taxon>Channidae</taxon>
        <taxon>Channa</taxon>
    </lineage>
</organism>
<proteinExistence type="predicted"/>
<gene>
    <name evidence="2" type="ORF">EXN66_Car008592</name>
</gene>
<accession>A0A6G1PSF2</accession>
<keyword evidence="1" id="KW-1133">Transmembrane helix</keyword>
<feature type="transmembrane region" description="Helical" evidence="1">
    <location>
        <begin position="15"/>
        <end position="37"/>
    </location>
</feature>
<dbReference type="EMBL" id="CM015719">
    <property type="protein sequence ID" value="KAF3692916.1"/>
    <property type="molecule type" value="Genomic_DNA"/>
</dbReference>
<name>A0A6G1PSF2_CHAAH</name>
<dbReference type="Proteomes" id="UP000503349">
    <property type="component" value="Chromosome 8"/>
</dbReference>